<dbReference type="SUPFAM" id="SSF47413">
    <property type="entry name" value="lambda repressor-like DNA-binding domains"/>
    <property type="match status" value="1"/>
</dbReference>
<dbReference type="Proteomes" id="UP000069771">
    <property type="component" value="Chromosome"/>
</dbReference>
<dbReference type="AlphaFoldDB" id="A0A140DVJ1"/>
<protein>
    <recommendedName>
        <fullName evidence="4">HTH cro/C1-type domain-containing protein</fullName>
    </recommendedName>
</protein>
<dbReference type="InterPro" id="IPR015927">
    <property type="entry name" value="Peptidase_S24_S26A/B/C"/>
</dbReference>
<dbReference type="STRING" id="1702221.AALO17_15340"/>
<dbReference type="Gene3D" id="1.10.260.40">
    <property type="entry name" value="lambda repressor-like DNA-binding domains"/>
    <property type="match status" value="1"/>
</dbReference>
<dbReference type="SMART" id="SM00530">
    <property type="entry name" value="HTH_XRE"/>
    <property type="match status" value="1"/>
</dbReference>
<dbReference type="InterPro" id="IPR010982">
    <property type="entry name" value="Lambda_DNA-bd_dom_sf"/>
</dbReference>
<name>A0A140DVJ1_9FIRM</name>
<dbReference type="CDD" id="cd00093">
    <property type="entry name" value="HTH_XRE"/>
    <property type="match status" value="1"/>
</dbReference>
<accession>A0A140DVJ1</accession>
<keyword evidence="1" id="KW-0805">Transcription regulation</keyword>
<dbReference type="InterPro" id="IPR039418">
    <property type="entry name" value="LexA-like"/>
</dbReference>
<proteinExistence type="predicted"/>
<organism evidence="5 6">
    <name type="scientific">Faecalibaculum rodentium</name>
    <dbReference type="NCBI Taxonomy" id="1702221"/>
    <lineage>
        <taxon>Bacteria</taxon>
        <taxon>Bacillati</taxon>
        <taxon>Bacillota</taxon>
        <taxon>Erysipelotrichia</taxon>
        <taxon>Erysipelotrichales</taxon>
        <taxon>Erysipelotrichaceae</taxon>
        <taxon>Faecalibaculum</taxon>
    </lineage>
</organism>
<dbReference type="PANTHER" id="PTHR40661">
    <property type="match status" value="1"/>
</dbReference>
<dbReference type="OrthoDB" id="194368at2"/>
<dbReference type="Gene3D" id="2.10.109.10">
    <property type="entry name" value="Umud Fragment, subunit A"/>
    <property type="match status" value="1"/>
</dbReference>
<keyword evidence="2" id="KW-0238">DNA-binding</keyword>
<evidence type="ECO:0000256" key="3">
    <source>
        <dbReference type="ARBA" id="ARBA00023163"/>
    </source>
</evidence>
<dbReference type="KEGG" id="fro:AALO17_15340"/>
<dbReference type="GO" id="GO:0003677">
    <property type="term" value="F:DNA binding"/>
    <property type="evidence" value="ECO:0007669"/>
    <property type="project" value="UniProtKB-KW"/>
</dbReference>
<dbReference type="SUPFAM" id="SSF51306">
    <property type="entry name" value="LexA/Signal peptidase"/>
    <property type="match status" value="1"/>
</dbReference>
<evidence type="ECO:0000256" key="2">
    <source>
        <dbReference type="ARBA" id="ARBA00023125"/>
    </source>
</evidence>
<dbReference type="CDD" id="cd06529">
    <property type="entry name" value="S24_LexA-like"/>
    <property type="match status" value="1"/>
</dbReference>
<dbReference type="PANTHER" id="PTHR40661:SF1">
    <property type="entry name" value="HTH CRO_C1-TYPE DOMAIN-CONTAINING PROTEIN"/>
    <property type="match status" value="1"/>
</dbReference>
<evidence type="ECO:0000313" key="6">
    <source>
        <dbReference type="Proteomes" id="UP000069771"/>
    </source>
</evidence>
<dbReference type="EMBL" id="CP011391">
    <property type="protein sequence ID" value="AMK54668.1"/>
    <property type="molecule type" value="Genomic_DNA"/>
</dbReference>
<dbReference type="InterPro" id="IPR036286">
    <property type="entry name" value="LexA/Signal_pep-like_sf"/>
</dbReference>
<keyword evidence="3" id="KW-0804">Transcription</keyword>
<evidence type="ECO:0000259" key="4">
    <source>
        <dbReference type="PROSITE" id="PS50943"/>
    </source>
</evidence>
<dbReference type="Pfam" id="PF00717">
    <property type="entry name" value="Peptidase_S24"/>
    <property type="match status" value="1"/>
</dbReference>
<feature type="domain" description="HTH cro/C1-type" evidence="4">
    <location>
        <begin position="9"/>
        <end position="64"/>
    </location>
</feature>
<sequence length="218" mass="24934">MLEDTGRRIKELRTEKGWTLEQLGDAVGVNKSTVRKWETGMIKNMRRDKLAMIAKALSTTPAYLMGWQEEGAGDPKREPGNMLPPERLQIHLNTVPVYDPISCGTGKWVDEQPVDYLGVPDTMVSKACHYFANPAFGDSMEPRIQNGDYVVFEQTSTIDPGSIGAFSLNGEYFCKRFKKLPDGSMWLFSENPRYEPIPIQKYDDFRVLGKYRMRMTEY</sequence>
<dbReference type="PROSITE" id="PS50943">
    <property type="entry name" value="HTH_CROC1"/>
    <property type="match status" value="1"/>
</dbReference>
<dbReference type="PATRIC" id="fig|1702221.3.peg.1494"/>
<reference evidence="5 6" key="1">
    <citation type="journal article" date="2016" name="Gut Pathog.">
        <title>Whole genome sequencing of "Faecalibaculum rodentium" ALO17, isolated from C57BL/6J laboratory mouse feces.</title>
        <authorList>
            <person name="Lim S."/>
            <person name="Chang D.H."/>
            <person name="Ahn S."/>
            <person name="Kim B.C."/>
        </authorList>
    </citation>
    <scope>NUCLEOTIDE SEQUENCE [LARGE SCALE GENOMIC DNA]</scope>
    <source>
        <strain evidence="5 6">Alo17</strain>
    </source>
</reference>
<dbReference type="Pfam" id="PF01381">
    <property type="entry name" value="HTH_3"/>
    <property type="match status" value="1"/>
</dbReference>
<dbReference type="GeneID" id="78478227"/>
<keyword evidence="6" id="KW-1185">Reference proteome</keyword>
<dbReference type="RefSeq" id="WP_067557388.1">
    <property type="nucleotide sequence ID" value="NZ_CANAUQ010000010.1"/>
</dbReference>
<gene>
    <name evidence="5" type="ORF">AALO17_15340</name>
</gene>
<evidence type="ECO:0000256" key="1">
    <source>
        <dbReference type="ARBA" id="ARBA00023015"/>
    </source>
</evidence>
<evidence type="ECO:0000313" key="5">
    <source>
        <dbReference type="EMBL" id="AMK54668.1"/>
    </source>
</evidence>
<dbReference type="InterPro" id="IPR001387">
    <property type="entry name" value="Cro/C1-type_HTH"/>
</dbReference>